<dbReference type="GO" id="GO:0016853">
    <property type="term" value="F:isomerase activity"/>
    <property type="evidence" value="ECO:0007669"/>
    <property type="project" value="TreeGrafter"/>
</dbReference>
<evidence type="ECO:0000256" key="1">
    <source>
        <dbReference type="ARBA" id="ARBA00008270"/>
    </source>
</evidence>
<evidence type="ECO:0000256" key="2">
    <source>
        <dbReference type="PIRSR" id="PIRSR016184-1"/>
    </source>
</evidence>
<dbReference type="PANTHER" id="PTHR13774:SF32">
    <property type="entry name" value="ANTISENSE-ENHANCING SEQUENCE 1"/>
    <property type="match status" value="1"/>
</dbReference>
<dbReference type="GO" id="GO:0005737">
    <property type="term" value="C:cytoplasm"/>
    <property type="evidence" value="ECO:0007669"/>
    <property type="project" value="TreeGrafter"/>
</dbReference>
<name>A0AA41UC13_9HYPH</name>
<protein>
    <submittedName>
        <fullName evidence="3">PhzF family phenazine biosynthesis protein</fullName>
    </submittedName>
</protein>
<keyword evidence="4" id="KW-1185">Reference proteome</keyword>
<dbReference type="Proteomes" id="UP001156140">
    <property type="component" value="Unassembled WGS sequence"/>
</dbReference>
<dbReference type="NCBIfam" id="TIGR00654">
    <property type="entry name" value="PhzF_family"/>
    <property type="match status" value="1"/>
</dbReference>
<gene>
    <name evidence="3" type="ORF">ML536_12965</name>
</gene>
<feature type="active site" evidence="2">
    <location>
        <position position="46"/>
    </location>
</feature>
<dbReference type="PIRSF" id="PIRSF016184">
    <property type="entry name" value="PhzC_PhzF"/>
    <property type="match status" value="1"/>
</dbReference>
<dbReference type="Pfam" id="PF02567">
    <property type="entry name" value="PhzC-PhzF"/>
    <property type="match status" value="1"/>
</dbReference>
<reference evidence="3" key="1">
    <citation type="submission" date="2022-03" db="EMBL/GenBank/DDBJ databases">
        <title>The complete genome sequence of a Methyloterrigena soli.</title>
        <authorList>
            <person name="Zi Z."/>
        </authorList>
    </citation>
    <scope>NUCLEOTIDE SEQUENCE</scope>
    <source>
        <strain evidence="3">M48</strain>
    </source>
</reference>
<dbReference type="EMBL" id="JALAZD010000001">
    <property type="protein sequence ID" value="MCI0127737.1"/>
    <property type="molecule type" value="Genomic_DNA"/>
</dbReference>
<evidence type="ECO:0000313" key="3">
    <source>
        <dbReference type="EMBL" id="MCI0127737.1"/>
    </source>
</evidence>
<accession>A0AA41UC13</accession>
<sequence>MKLRYQILDVFTGEAFKGNPLAVVADADALDDAQMQTITSEFNLSETIFFRTPKDSAHNVAARIFTPGGELPFAGHPTVGAAVALGIERGLDEVTIEEKIGLIRAQVAVMDGRRGRAVFELPQLPAEAGAPPEREAVARALGLDADEIGCGAFALSTYSAGVSFHLVPVRDADVLARIKVNLPEWNEAFPHGRHSAYIFTATPGEDGNDFGVRMLSPALVGEDPATGSAAAAFMGLLALHAPVATGEVRYAIRQGYEMGRPSRIDLVLTMKDDMLVRGQIGGDAVIVARGELDWA</sequence>
<dbReference type="InterPro" id="IPR003719">
    <property type="entry name" value="Phenazine_PhzF-like"/>
</dbReference>
<dbReference type="SUPFAM" id="SSF54506">
    <property type="entry name" value="Diaminopimelate epimerase-like"/>
    <property type="match status" value="1"/>
</dbReference>
<dbReference type="RefSeq" id="WP_281736119.1">
    <property type="nucleotide sequence ID" value="NZ_JAKETQ010000001.1"/>
</dbReference>
<organism evidence="3 4">
    <name type="scientific">Paradevosia shaoguanensis</name>
    <dbReference type="NCBI Taxonomy" id="1335043"/>
    <lineage>
        <taxon>Bacteria</taxon>
        <taxon>Pseudomonadati</taxon>
        <taxon>Pseudomonadota</taxon>
        <taxon>Alphaproteobacteria</taxon>
        <taxon>Hyphomicrobiales</taxon>
        <taxon>Devosiaceae</taxon>
        <taxon>Paradevosia</taxon>
    </lineage>
</organism>
<comment type="caution">
    <text evidence="3">The sequence shown here is derived from an EMBL/GenBank/DDBJ whole genome shotgun (WGS) entry which is preliminary data.</text>
</comment>
<evidence type="ECO:0000313" key="4">
    <source>
        <dbReference type="Proteomes" id="UP001156140"/>
    </source>
</evidence>
<proteinExistence type="inferred from homology"/>
<dbReference type="AlphaFoldDB" id="A0AA41UC13"/>
<comment type="similarity">
    <text evidence="1">Belongs to the PhzF family.</text>
</comment>
<dbReference type="Gene3D" id="3.10.310.10">
    <property type="entry name" value="Diaminopimelate Epimerase, Chain A, domain 1"/>
    <property type="match status" value="2"/>
</dbReference>
<dbReference type="PANTHER" id="PTHR13774">
    <property type="entry name" value="PHENAZINE BIOSYNTHESIS PROTEIN"/>
    <property type="match status" value="1"/>
</dbReference>